<dbReference type="EMBL" id="CM047745">
    <property type="protein sequence ID" value="KAJ0024719.1"/>
    <property type="molecule type" value="Genomic_DNA"/>
</dbReference>
<gene>
    <name evidence="1" type="ORF">Pint_06828</name>
</gene>
<evidence type="ECO:0000313" key="1">
    <source>
        <dbReference type="EMBL" id="KAJ0024719.1"/>
    </source>
</evidence>
<keyword evidence="2" id="KW-1185">Reference proteome</keyword>
<sequence length="60" mass="6760">MKLHVLLWGFIDAKVRTCASIVNRQLELGNIIVEKISTVLLSMILRGDCQSPLIQYSLAF</sequence>
<protein>
    <submittedName>
        <fullName evidence="1">Uncharacterized protein</fullName>
    </submittedName>
</protein>
<name>A0ACC0XU45_9ROSI</name>
<accession>A0ACC0XU45</accession>
<comment type="caution">
    <text evidence="1">The sequence shown here is derived from an EMBL/GenBank/DDBJ whole genome shotgun (WGS) entry which is preliminary data.</text>
</comment>
<dbReference type="Proteomes" id="UP001163603">
    <property type="component" value="Chromosome 10"/>
</dbReference>
<organism evidence="1 2">
    <name type="scientific">Pistacia integerrima</name>
    <dbReference type="NCBI Taxonomy" id="434235"/>
    <lineage>
        <taxon>Eukaryota</taxon>
        <taxon>Viridiplantae</taxon>
        <taxon>Streptophyta</taxon>
        <taxon>Embryophyta</taxon>
        <taxon>Tracheophyta</taxon>
        <taxon>Spermatophyta</taxon>
        <taxon>Magnoliopsida</taxon>
        <taxon>eudicotyledons</taxon>
        <taxon>Gunneridae</taxon>
        <taxon>Pentapetalae</taxon>
        <taxon>rosids</taxon>
        <taxon>malvids</taxon>
        <taxon>Sapindales</taxon>
        <taxon>Anacardiaceae</taxon>
        <taxon>Pistacia</taxon>
    </lineage>
</organism>
<proteinExistence type="predicted"/>
<reference evidence="2" key="1">
    <citation type="journal article" date="2023" name="G3 (Bethesda)">
        <title>Genome assembly and association tests identify interacting loci associated with vigor, precocity, and sex in interspecific pistachio rootstocks.</title>
        <authorList>
            <person name="Palmer W."/>
            <person name="Jacygrad E."/>
            <person name="Sagayaradj S."/>
            <person name="Cavanaugh K."/>
            <person name="Han R."/>
            <person name="Bertier L."/>
            <person name="Beede B."/>
            <person name="Kafkas S."/>
            <person name="Golino D."/>
            <person name="Preece J."/>
            <person name="Michelmore R."/>
        </authorList>
    </citation>
    <scope>NUCLEOTIDE SEQUENCE [LARGE SCALE GENOMIC DNA]</scope>
</reference>
<evidence type="ECO:0000313" key="2">
    <source>
        <dbReference type="Proteomes" id="UP001163603"/>
    </source>
</evidence>